<reference evidence="2 3" key="1">
    <citation type="submission" date="2020-07" db="EMBL/GenBank/DDBJ databases">
        <title>Sequencing the genomes of 1000 actinobacteria strains.</title>
        <authorList>
            <person name="Klenk H.-P."/>
        </authorList>
    </citation>
    <scope>NUCLEOTIDE SEQUENCE [LARGE SCALE GENOMIC DNA]</scope>
    <source>
        <strain evidence="2 3">DSM 15664</strain>
    </source>
</reference>
<evidence type="ECO:0000313" key="2">
    <source>
        <dbReference type="EMBL" id="NYJ18168.1"/>
    </source>
</evidence>
<sequence length="201" mass="22817">MTALLTLLSSGCSQEPETTVPDDHDGSAIDAPESQAEHFERRQEFYGLGDPPEVSSGPVLSPEEQAQRIPDCMAEQGWTVDLYEDGSLGGSYHIDQEEHYNEAMYVCEVRNPLHPVFYEEMSSGVLEAEYRHLTETVSKCMEDHGLEPNEAPSLEVFIDDYRNSGWQWNPYRGKEEQFLDNTDCEMRPPSDVLIDAYEQES</sequence>
<organism evidence="2 3">
    <name type="scientific">Nesterenkonia sandarakina</name>
    <dbReference type="NCBI Taxonomy" id="272918"/>
    <lineage>
        <taxon>Bacteria</taxon>
        <taxon>Bacillati</taxon>
        <taxon>Actinomycetota</taxon>
        <taxon>Actinomycetes</taxon>
        <taxon>Micrococcales</taxon>
        <taxon>Micrococcaceae</taxon>
        <taxon>Nesterenkonia</taxon>
    </lineage>
</organism>
<feature type="region of interest" description="Disordered" evidence="1">
    <location>
        <begin position="1"/>
        <end position="39"/>
    </location>
</feature>
<protein>
    <submittedName>
        <fullName evidence="2">Uncharacterized protein</fullName>
    </submittedName>
</protein>
<dbReference type="RefSeq" id="WP_179443092.1">
    <property type="nucleotide sequence ID" value="NZ_BAAALK010000020.1"/>
</dbReference>
<dbReference type="EMBL" id="JACCFQ010000002">
    <property type="protein sequence ID" value="NYJ18168.1"/>
    <property type="molecule type" value="Genomic_DNA"/>
</dbReference>
<name>A0A7Z0EAN1_9MICC</name>
<proteinExistence type="predicted"/>
<accession>A0A7Z0EAN1</accession>
<dbReference type="Proteomes" id="UP000560069">
    <property type="component" value="Unassembled WGS sequence"/>
</dbReference>
<dbReference type="AlphaFoldDB" id="A0A7Z0EAN1"/>
<comment type="caution">
    <text evidence="2">The sequence shown here is derived from an EMBL/GenBank/DDBJ whole genome shotgun (WGS) entry which is preliminary data.</text>
</comment>
<evidence type="ECO:0000256" key="1">
    <source>
        <dbReference type="SAM" id="MobiDB-lite"/>
    </source>
</evidence>
<evidence type="ECO:0000313" key="3">
    <source>
        <dbReference type="Proteomes" id="UP000560069"/>
    </source>
</evidence>
<feature type="compositionally biased region" description="Polar residues" evidence="1">
    <location>
        <begin position="7"/>
        <end position="17"/>
    </location>
</feature>
<gene>
    <name evidence="2" type="ORF">HNR11_002758</name>
</gene>
<keyword evidence="3" id="KW-1185">Reference proteome</keyword>